<proteinExistence type="predicted"/>
<dbReference type="Proteomes" id="UP000264492">
    <property type="component" value="Unassembled WGS sequence"/>
</dbReference>
<protein>
    <submittedName>
        <fullName evidence="2">Uncharacterized protein</fullName>
    </submittedName>
</protein>
<keyword evidence="1" id="KW-0812">Transmembrane</keyword>
<accession>A0A371K6F7</accession>
<gene>
    <name evidence="2" type="ORF">DX914_10290</name>
</gene>
<sequence>MYLLGLALSVIGGLWIVVNAFRESVLWGLGSLLIPLVALVFAIMNFGQNKIPLLLCVIGAVLIFMGMPSMADMAAAAQAPAA</sequence>
<keyword evidence="1" id="KW-1133">Transmembrane helix</keyword>
<keyword evidence="3" id="KW-1185">Reference proteome</keyword>
<dbReference type="AlphaFoldDB" id="A0A371K6F7"/>
<feature type="transmembrane region" description="Helical" evidence="1">
    <location>
        <begin position="51"/>
        <end position="71"/>
    </location>
</feature>
<evidence type="ECO:0000256" key="1">
    <source>
        <dbReference type="SAM" id="Phobius"/>
    </source>
</evidence>
<dbReference type="EMBL" id="QTSU01000001">
    <property type="protein sequence ID" value="RDZ29444.1"/>
    <property type="molecule type" value="Genomic_DNA"/>
</dbReference>
<dbReference type="OrthoDB" id="5986311at2"/>
<evidence type="ECO:0000313" key="2">
    <source>
        <dbReference type="EMBL" id="RDZ29444.1"/>
    </source>
</evidence>
<evidence type="ECO:0000313" key="3">
    <source>
        <dbReference type="Proteomes" id="UP000264492"/>
    </source>
</evidence>
<dbReference type="RefSeq" id="WP_115858882.1">
    <property type="nucleotide sequence ID" value="NZ_QTSU01000001.1"/>
</dbReference>
<feature type="transmembrane region" description="Helical" evidence="1">
    <location>
        <begin position="26"/>
        <end position="44"/>
    </location>
</feature>
<keyword evidence="1" id="KW-0472">Membrane</keyword>
<reference evidence="2 3" key="1">
    <citation type="submission" date="2018-08" db="EMBL/GenBank/DDBJ databases">
        <title>Lysobacter sp. zong2l5, whole genome shotgun sequence.</title>
        <authorList>
            <person name="Zhang X."/>
            <person name="Feng G."/>
            <person name="Zhu H."/>
        </authorList>
    </citation>
    <scope>NUCLEOTIDE SEQUENCE [LARGE SCALE GENOMIC DNA]</scope>
    <source>
        <strain evidence="3">zong2l5</strain>
    </source>
</reference>
<organism evidence="2 3">
    <name type="scientific">Lysobacter silvisoli</name>
    <dbReference type="NCBI Taxonomy" id="2293254"/>
    <lineage>
        <taxon>Bacteria</taxon>
        <taxon>Pseudomonadati</taxon>
        <taxon>Pseudomonadota</taxon>
        <taxon>Gammaproteobacteria</taxon>
        <taxon>Lysobacterales</taxon>
        <taxon>Lysobacteraceae</taxon>
        <taxon>Lysobacter</taxon>
    </lineage>
</organism>
<name>A0A371K6F7_9GAMM</name>
<comment type="caution">
    <text evidence="2">The sequence shown here is derived from an EMBL/GenBank/DDBJ whole genome shotgun (WGS) entry which is preliminary data.</text>
</comment>